<dbReference type="Pfam" id="PF13602">
    <property type="entry name" value="ADH_zinc_N_2"/>
    <property type="match status" value="1"/>
</dbReference>
<dbReference type="InterPro" id="IPR052733">
    <property type="entry name" value="Chloroplast_QOR"/>
</dbReference>
<name>A0ABP0X865_9BRYO</name>
<reference evidence="2" key="1">
    <citation type="submission" date="2024-02" db="EMBL/GenBank/DDBJ databases">
        <authorList>
            <consortium name="ELIXIR-Norway"/>
            <consortium name="Elixir Norway"/>
        </authorList>
    </citation>
    <scope>NUCLEOTIDE SEQUENCE</scope>
</reference>
<gene>
    <name evidence="2" type="ORF">CSSPJE1EN1_LOCUS20776</name>
</gene>
<dbReference type="Gene3D" id="3.40.50.720">
    <property type="entry name" value="NAD(P)-binding Rossmann-like Domain"/>
    <property type="match status" value="1"/>
</dbReference>
<dbReference type="SUPFAM" id="SSF51735">
    <property type="entry name" value="NAD(P)-binding Rossmann-fold domains"/>
    <property type="match status" value="1"/>
</dbReference>
<dbReference type="Pfam" id="PF08240">
    <property type="entry name" value="ADH_N"/>
    <property type="match status" value="1"/>
</dbReference>
<dbReference type="InterPro" id="IPR011032">
    <property type="entry name" value="GroES-like_sf"/>
</dbReference>
<dbReference type="Proteomes" id="UP001497444">
    <property type="component" value="Chromosome 6"/>
</dbReference>
<feature type="domain" description="Enoyl reductase (ER)" evidence="1">
    <location>
        <begin position="15"/>
        <end position="327"/>
    </location>
</feature>
<dbReference type="InterPro" id="IPR020843">
    <property type="entry name" value="ER"/>
</dbReference>
<dbReference type="PANTHER" id="PTHR44013:SF1">
    <property type="entry name" value="ZINC-TYPE ALCOHOL DEHYDROGENASE-LIKE PROTEIN C16A3.02C"/>
    <property type="match status" value="1"/>
</dbReference>
<keyword evidence="3" id="KW-1185">Reference proteome</keyword>
<accession>A0ABP0X865</accession>
<evidence type="ECO:0000259" key="1">
    <source>
        <dbReference type="SMART" id="SM00829"/>
    </source>
</evidence>
<dbReference type="CDD" id="cd08267">
    <property type="entry name" value="MDR1"/>
    <property type="match status" value="1"/>
</dbReference>
<dbReference type="PANTHER" id="PTHR44013">
    <property type="entry name" value="ZINC-TYPE ALCOHOL DEHYDROGENASE-LIKE PROTEIN C16A3.02C"/>
    <property type="match status" value="1"/>
</dbReference>
<evidence type="ECO:0000313" key="3">
    <source>
        <dbReference type="Proteomes" id="UP001497444"/>
    </source>
</evidence>
<organism evidence="2 3">
    <name type="scientific">Sphagnum jensenii</name>
    <dbReference type="NCBI Taxonomy" id="128206"/>
    <lineage>
        <taxon>Eukaryota</taxon>
        <taxon>Viridiplantae</taxon>
        <taxon>Streptophyta</taxon>
        <taxon>Embryophyta</taxon>
        <taxon>Bryophyta</taxon>
        <taxon>Sphagnophytina</taxon>
        <taxon>Sphagnopsida</taxon>
        <taxon>Sphagnales</taxon>
        <taxon>Sphagnaceae</taxon>
        <taxon>Sphagnum</taxon>
    </lineage>
</organism>
<sequence>MANLMQAVQYSSYGGGASALKHVELPVPKPSKDEVLVKVEAASVNPVDWKIQAGVMRFLLPAKFPCTPGTDIAGEVVGLGPGVTTFAVGDKVSSWLGLKKGGSLAEYAVAPITSTVKRPEGVSARDGASLGVAGSTALQALRDLVGWKFDGSQQTQKNLLITAASGGVGTYAVQLAKLEGAHVTATCGARNVDLIRSLGADEVLDYNTPEGKQLKSPSGKKYDAVFHCAHYQPFSYFKPQLTPDGKVLDLTPSGNLLLSMAAQRLTFAKQKFVTFLTPPNVDALNLLTNFTKEGKLKAVVDSTYPLSRAEDAWARSIDGHATGKIIVTVVGE</sequence>
<dbReference type="SUPFAM" id="SSF50129">
    <property type="entry name" value="GroES-like"/>
    <property type="match status" value="1"/>
</dbReference>
<dbReference type="InterPro" id="IPR036291">
    <property type="entry name" value="NAD(P)-bd_dom_sf"/>
</dbReference>
<dbReference type="Gene3D" id="3.90.180.10">
    <property type="entry name" value="Medium-chain alcohol dehydrogenases, catalytic domain"/>
    <property type="match status" value="1"/>
</dbReference>
<dbReference type="EMBL" id="OZ020101">
    <property type="protein sequence ID" value="CAK9275298.1"/>
    <property type="molecule type" value="Genomic_DNA"/>
</dbReference>
<evidence type="ECO:0000313" key="2">
    <source>
        <dbReference type="EMBL" id="CAK9275298.1"/>
    </source>
</evidence>
<protein>
    <recommendedName>
        <fullName evidence="1">Enoyl reductase (ER) domain-containing protein</fullName>
    </recommendedName>
</protein>
<proteinExistence type="predicted"/>
<dbReference type="InterPro" id="IPR013154">
    <property type="entry name" value="ADH-like_N"/>
</dbReference>
<dbReference type="SMART" id="SM00829">
    <property type="entry name" value="PKS_ER"/>
    <property type="match status" value="1"/>
</dbReference>